<feature type="region of interest" description="Disordered" evidence="9">
    <location>
        <begin position="817"/>
        <end position="849"/>
    </location>
</feature>
<organism evidence="12 13">
    <name type="scientific">Tetrabaena socialis</name>
    <dbReference type="NCBI Taxonomy" id="47790"/>
    <lineage>
        <taxon>Eukaryota</taxon>
        <taxon>Viridiplantae</taxon>
        <taxon>Chlorophyta</taxon>
        <taxon>core chlorophytes</taxon>
        <taxon>Chlorophyceae</taxon>
        <taxon>CS clade</taxon>
        <taxon>Chlamydomonadales</taxon>
        <taxon>Tetrabaenaceae</taxon>
        <taxon>Tetrabaena</taxon>
    </lineage>
</organism>
<dbReference type="GO" id="GO:0003777">
    <property type="term" value="F:microtubule motor activity"/>
    <property type="evidence" value="ECO:0007669"/>
    <property type="project" value="InterPro"/>
</dbReference>
<dbReference type="Pfam" id="PF00307">
    <property type="entry name" value="CH"/>
    <property type="match status" value="1"/>
</dbReference>
<evidence type="ECO:0000259" key="10">
    <source>
        <dbReference type="PROSITE" id="PS50021"/>
    </source>
</evidence>
<evidence type="ECO:0000256" key="5">
    <source>
        <dbReference type="ARBA" id="ARBA00023054"/>
    </source>
</evidence>
<dbReference type="InterPro" id="IPR027417">
    <property type="entry name" value="P-loop_NTPase"/>
</dbReference>
<feature type="compositionally biased region" description="Low complexity" evidence="9">
    <location>
        <begin position="876"/>
        <end position="888"/>
    </location>
</feature>
<evidence type="ECO:0000256" key="2">
    <source>
        <dbReference type="ARBA" id="ARBA00022701"/>
    </source>
</evidence>
<feature type="region of interest" description="Disordered" evidence="9">
    <location>
        <begin position="16"/>
        <end position="38"/>
    </location>
</feature>
<evidence type="ECO:0000256" key="7">
    <source>
        <dbReference type="PROSITE-ProRule" id="PRU00283"/>
    </source>
</evidence>
<sequence length="1056" mass="112688">MDLSIAIGEMMSPQGGSARLGSVWGSRDSARKSPESVGRASLSLTPTMCKRRMAADFVKECTGHDVPYSNDLHFRMALRDGTILCQTLNRVAPGAIIKVDSSAEGSHANVQAFLSFVTDKLRLPNEAKFTLSDLHSDLHDDRQRIADCLLWLKKLYCGPDVAPSPLGPFLLREGSDTRAVRDSPSKSPPTVDLSTAFAQQQQQQQQAMAVVPTCPRTIASLQPSANIAMLCSNMSSSLQARLTPGLQASKYDTTVSNIMEQFLNGLALEYERRLLAKDNEVTASKGALEQLTERMVATQAQLDGIVEKMEDENRQTVQSLTEASGERLQQLQGELAEAQQLLVQRTAELEELRGTLGSRDDVGSQLAAEAVAQVEVLSGRLQALEDLEERFASVREENKKLYNTVQDLKGSIRVFCRVRPLGTTGDAAPSCLSLGTESDIAMYDKSGERKVFRFDRIFDGYSTQTQVYEDVQALIRSVMDGFNVCIFAYGQTGSGKTHTMTGSCVDDTEGRGINFRALDDLFALQAKRDSETEYIITAQMLEIYNETLRDLLAEEQGSSNRLDMLSTQPTGLNVPGATQIAVATTHDVLDMMRVGARNRHSAETRMNERSSRSHQVLTIIVDGTNRLTGARSHACLHLVDLAGSERTDKSGVEGDRLREANAINSSLSALGSVMHSLAAKSKHIPFRNSKLTELLADSLSGHAKVLMFMHVAPESSSVGESISTLNFGTRVAAVTLGQAKCNVESGKVFEAQEAISKKDRQLAELKEQLQTYREQQANHQRQLMEQAATIQGLKGHLSSLLGDAAPQLSSRAESFRTAHADSTMLTPVSNARGGRPAGMTPRSQSTYGGAQAYEVAQTPRSQLLRSPAPLPLAGLTRTASAAPTPRTAGAYAPMSQRADAAATTSEQDDKVGPLTARGARGQQQPGASSTAAAGGARAGVPALGRIASIPRLDLQAGPSVKVASGSMSARPSNKYGASTYGGAAGAGATAGQRATGASAAAQTATKARPATSRTGGVFSGAGSLALLNRSLSVVLSEVPPVSKALVSSRVSGSWKG</sequence>
<dbReference type="InterPro" id="IPR001752">
    <property type="entry name" value="Kinesin_motor_dom"/>
</dbReference>
<name>A0A2J8ACA1_9CHLO</name>
<dbReference type="GO" id="GO:0008017">
    <property type="term" value="F:microtubule binding"/>
    <property type="evidence" value="ECO:0007669"/>
    <property type="project" value="InterPro"/>
</dbReference>
<dbReference type="Gene3D" id="1.10.418.10">
    <property type="entry name" value="Calponin-like domain"/>
    <property type="match status" value="1"/>
</dbReference>
<gene>
    <name evidence="12" type="ORF">TSOC_003168</name>
</gene>
<feature type="compositionally biased region" description="Low complexity" evidence="9">
    <location>
        <begin position="921"/>
        <end position="934"/>
    </location>
</feature>
<dbReference type="EMBL" id="PGGS01000065">
    <property type="protein sequence ID" value="PNH10154.1"/>
    <property type="molecule type" value="Genomic_DNA"/>
</dbReference>
<keyword evidence="6 7" id="KW-0505">Motor protein</keyword>
<keyword evidence="3 7" id="KW-0547">Nucleotide-binding</keyword>
<dbReference type="Pfam" id="PF00225">
    <property type="entry name" value="Kinesin"/>
    <property type="match status" value="1"/>
</dbReference>
<dbReference type="InterPro" id="IPR027640">
    <property type="entry name" value="Kinesin-like_fam"/>
</dbReference>
<dbReference type="PROSITE" id="PS50067">
    <property type="entry name" value="KINESIN_MOTOR_2"/>
    <property type="match status" value="1"/>
</dbReference>
<dbReference type="PANTHER" id="PTHR47972:SF28">
    <property type="entry name" value="KINESIN-LIKE PROTEIN KLP-3"/>
    <property type="match status" value="1"/>
</dbReference>
<evidence type="ECO:0000313" key="13">
    <source>
        <dbReference type="Proteomes" id="UP000236333"/>
    </source>
</evidence>
<feature type="coiled-coil region" evidence="8">
    <location>
        <begin position="288"/>
        <end position="404"/>
    </location>
</feature>
<evidence type="ECO:0000259" key="11">
    <source>
        <dbReference type="PROSITE" id="PS50067"/>
    </source>
</evidence>
<evidence type="ECO:0000256" key="4">
    <source>
        <dbReference type="ARBA" id="ARBA00022840"/>
    </source>
</evidence>
<feature type="domain" description="Kinesin motor" evidence="11">
    <location>
        <begin position="411"/>
        <end position="734"/>
    </location>
</feature>
<feature type="binding site" evidence="7">
    <location>
        <begin position="490"/>
        <end position="497"/>
    </location>
    <ligand>
        <name>ATP</name>
        <dbReference type="ChEBI" id="CHEBI:30616"/>
    </ligand>
</feature>
<dbReference type="SUPFAM" id="SSF47576">
    <property type="entry name" value="Calponin-homology domain, CH-domain"/>
    <property type="match status" value="1"/>
</dbReference>
<dbReference type="PANTHER" id="PTHR47972">
    <property type="entry name" value="KINESIN-LIKE PROTEIN KLP-3"/>
    <property type="match status" value="1"/>
</dbReference>
<evidence type="ECO:0000256" key="3">
    <source>
        <dbReference type="ARBA" id="ARBA00022741"/>
    </source>
</evidence>
<evidence type="ECO:0000256" key="8">
    <source>
        <dbReference type="SAM" id="Coils"/>
    </source>
</evidence>
<dbReference type="GO" id="GO:0005874">
    <property type="term" value="C:microtubule"/>
    <property type="evidence" value="ECO:0007669"/>
    <property type="project" value="UniProtKB-KW"/>
</dbReference>
<feature type="region of interest" description="Disordered" evidence="9">
    <location>
        <begin position="876"/>
        <end position="934"/>
    </location>
</feature>
<proteinExistence type="inferred from homology"/>
<evidence type="ECO:0000313" key="12">
    <source>
        <dbReference type="EMBL" id="PNH10154.1"/>
    </source>
</evidence>
<dbReference type="SMART" id="SM00129">
    <property type="entry name" value="KISc"/>
    <property type="match status" value="1"/>
</dbReference>
<dbReference type="GO" id="GO:0007018">
    <property type="term" value="P:microtubule-based movement"/>
    <property type="evidence" value="ECO:0007669"/>
    <property type="project" value="InterPro"/>
</dbReference>
<dbReference type="GO" id="GO:0005524">
    <property type="term" value="F:ATP binding"/>
    <property type="evidence" value="ECO:0007669"/>
    <property type="project" value="UniProtKB-UniRule"/>
</dbReference>
<dbReference type="FunFam" id="3.40.850.10:FF:000044">
    <property type="entry name" value="p-loop containing nucleoside triphosphate hydrolases superfamily protein"/>
    <property type="match status" value="1"/>
</dbReference>
<comment type="similarity">
    <text evidence="1">Belongs to the TRAFAC class myosin-kinesin ATPase superfamily. Kinesin family. KIN-14 subfamily.</text>
</comment>
<dbReference type="OrthoDB" id="3176171at2759"/>
<keyword evidence="13" id="KW-1185">Reference proteome</keyword>
<keyword evidence="5 8" id="KW-0175">Coiled coil</keyword>
<evidence type="ECO:0000256" key="1">
    <source>
        <dbReference type="ARBA" id="ARBA00010899"/>
    </source>
</evidence>
<keyword evidence="2" id="KW-0493">Microtubule</keyword>
<dbReference type="Proteomes" id="UP000236333">
    <property type="component" value="Unassembled WGS sequence"/>
</dbReference>
<dbReference type="Gene3D" id="3.40.850.10">
    <property type="entry name" value="Kinesin motor domain"/>
    <property type="match status" value="1"/>
</dbReference>
<evidence type="ECO:0000256" key="6">
    <source>
        <dbReference type="ARBA" id="ARBA00023175"/>
    </source>
</evidence>
<comment type="caution">
    <text evidence="12">The sequence shown here is derived from an EMBL/GenBank/DDBJ whole genome shotgun (WGS) entry which is preliminary data.</text>
</comment>
<dbReference type="AlphaFoldDB" id="A0A2J8ACA1"/>
<evidence type="ECO:0000256" key="9">
    <source>
        <dbReference type="SAM" id="MobiDB-lite"/>
    </source>
</evidence>
<feature type="coiled-coil region" evidence="8">
    <location>
        <begin position="748"/>
        <end position="782"/>
    </location>
</feature>
<dbReference type="PRINTS" id="PR00380">
    <property type="entry name" value="KINESINHEAVY"/>
</dbReference>
<keyword evidence="4 7" id="KW-0067">ATP-binding</keyword>
<dbReference type="SUPFAM" id="SSF52540">
    <property type="entry name" value="P-loop containing nucleoside triphosphate hydrolases"/>
    <property type="match status" value="1"/>
</dbReference>
<dbReference type="InterPro" id="IPR036872">
    <property type="entry name" value="CH_dom_sf"/>
</dbReference>
<reference evidence="12 13" key="1">
    <citation type="journal article" date="2017" name="Mol. Biol. Evol.">
        <title>The 4-celled Tetrabaena socialis nuclear genome reveals the essential components for genetic control of cell number at the origin of multicellularity in the volvocine lineage.</title>
        <authorList>
            <person name="Featherston J."/>
            <person name="Arakaki Y."/>
            <person name="Hanschen E.R."/>
            <person name="Ferris P.J."/>
            <person name="Michod R.E."/>
            <person name="Olson B.J.S.C."/>
            <person name="Nozaki H."/>
            <person name="Durand P.M."/>
        </authorList>
    </citation>
    <scope>NUCLEOTIDE SEQUENCE [LARGE SCALE GENOMIC DNA]</scope>
    <source>
        <strain evidence="12 13">NIES-571</strain>
    </source>
</reference>
<accession>A0A2J8ACA1</accession>
<dbReference type="InterPro" id="IPR001715">
    <property type="entry name" value="CH_dom"/>
</dbReference>
<dbReference type="InterPro" id="IPR036961">
    <property type="entry name" value="Kinesin_motor_dom_sf"/>
</dbReference>
<feature type="domain" description="Calponin-homology (CH)" evidence="10">
    <location>
        <begin position="48"/>
        <end position="157"/>
    </location>
</feature>
<dbReference type="PROSITE" id="PS50021">
    <property type="entry name" value="CH"/>
    <property type="match status" value="1"/>
</dbReference>
<protein>
    <submittedName>
        <fullName evidence="12">Kinesin-4</fullName>
    </submittedName>
</protein>